<gene>
    <name evidence="2" type="ORF">Mbo2_040</name>
</gene>
<evidence type="ECO:0000256" key="1">
    <source>
        <dbReference type="SAM" id="MobiDB-lite"/>
    </source>
</evidence>
<dbReference type="Proteomes" id="UP001057233">
    <property type="component" value="Segment"/>
</dbReference>
<dbReference type="EMBL" id="ON191531">
    <property type="protein sequence ID" value="URG17410.1"/>
    <property type="molecule type" value="Genomic_DNA"/>
</dbReference>
<organism evidence="2 3">
    <name type="scientific">Rhodococcus phage Mbo2</name>
    <dbReference type="NCBI Taxonomy" id="2936911"/>
    <lineage>
        <taxon>Viruses</taxon>
        <taxon>Duplodnaviria</taxon>
        <taxon>Heunggongvirae</taxon>
        <taxon>Uroviricota</taxon>
        <taxon>Caudoviricetes</taxon>
        <taxon>Caudoviricetes incertae sedis</taxon>
        <taxon>Mboduovirus</taxon>
        <taxon>Mboduovirus mbo2</taxon>
    </lineage>
</organism>
<feature type="compositionally biased region" description="Polar residues" evidence="1">
    <location>
        <begin position="54"/>
        <end position="71"/>
    </location>
</feature>
<keyword evidence="3" id="KW-1185">Reference proteome</keyword>
<proteinExistence type="predicted"/>
<reference evidence="2" key="1">
    <citation type="submission" date="2022-04" db="EMBL/GenBank/DDBJ databases">
        <authorList>
            <person name="Hwangbo M."/>
            <person name="Wang B."/>
            <person name="Gill J.J."/>
            <person name="Chu K.-H."/>
            <person name="Young R."/>
        </authorList>
    </citation>
    <scope>NUCLEOTIDE SEQUENCE</scope>
</reference>
<name>A0A9E7LF24_9CAUD</name>
<protein>
    <submittedName>
        <fullName evidence="2">Uncharacterized protein</fullName>
    </submittedName>
</protein>
<evidence type="ECO:0000313" key="2">
    <source>
        <dbReference type="EMBL" id="URG17410.1"/>
    </source>
</evidence>
<accession>A0A9E7LF24</accession>
<sequence>MGTIPYFHKNLDEVQDEKYRSFRPTVEVVEEAPKDSSAPASVPVSPLPEPQPTSAPATSELSPEVSPSTPKNLEDLISPPAVPKSSAPQVPPAPVVKGKPGQ</sequence>
<evidence type="ECO:0000313" key="3">
    <source>
        <dbReference type="Proteomes" id="UP001057233"/>
    </source>
</evidence>
<feature type="region of interest" description="Disordered" evidence="1">
    <location>
        <begin position="29"/>
        <end position="102"/>
    </location>
</feature>